<dbReference type="Proteomes" id="UP000784294">
    <property type="component" value="Unassembled WGS sequence"/>
</dbReference>
<organism evidence="1 2">
    <name type="scientific">Protopolystoma xenopodis</name>
    <dbReference type="NCBI Taxonomy" id="117903"/>
    <lineage>
        <taxon>Eukaryota</taxon>
        <taxon>Metazoa</taxon>
        <taxon>Spiralia</taxon>
        <taxon>Lophotrochozoa</taxon>
        <taxon>Platyhelminthes</taxon>
        <taxon>Monogenea</taxon>
        <taxon>Polyopisthocotylea</taxon>
        <taxon>Polystomatidea</taxon>
        <taxon>Polystomatidae</taxon>
        <taxon>Protopolystoma</taxon>
    </lineage>
</organism>
<name>A0A448XK74_9PLAT</name>
<protein>
    <submittedName>
        <fullName evidence="1">Uncharacterized protein</fullName>
    </submittedName>
</protein>
<comment type="caution">
    <text evidence="1">The sequence shown here is derived from an EMBL/GenBank/DDBJ whole genome shotgun (WGS) entry which is preliminary data.</text>
</comment>
<reference evidence="1" key="1">
    <citation type="submission" date="2018-11" db="EMBL/GenBank/DDBJ databases">
        <authorList>
            <consortium name="Pathogen Informatics"/>
        </authorList>
    </citation>
    <scope>NUCLEOTIDE SEQUENCE</scope>
</reference>
<dbReference type="EMBL" id="CAAALY010258505">
    <property type="protein sequence ID" value="VEL38636.1"/>
    <property type="molecule type" value="Genomic_DNA"/>
</dbReference>
<evidence type="ECO:0000313" key="1">
    <source>
        <dbReference type="EMBL" id="VEL38636.1"/>
    </source>
</evidence>
<proteinExistence type="predicted"/>
<accession>A0A448XK74</accession>
<dbReference type="AlphaFoldDB" id="A0A448XK74"/>
<keyword evidence="2" id="KW-1185">Reference proteome</keyword>
<sequence length="93" mass="10009">MWSYHSLSLAPHDPSALYLVHIFHSNPDTPSVPPEALLALPCLLMTNSRLKPLGYCHGQAFATWTTSLIKTTASPLAPIAAASILFLSLIPSL</sequence>
<gene>
    <name evidence="1" type="ORF">PXEA_LOCUS32076</name>
</gene>
<evidence type="ECO:0000313" key="2">
    <source>
        <dbReference type="Proteomes" id="UP000784294"/>
    </source>
</evidence>